<dbReference type="RefSeq" id="WP_283075467.1">
    <property type="nucleotide sequence ID" value="NZ_CP121671.1"/>
</dbReference>
<protein>
    <submittedName>
        <fullName evidence="2">DUF1294 domain-containing protein</fullName>
    </submittedName>
</protein>
<evidence type="ECO:0000313" key="3">
    <source>
        <dbReference type="Proteomes" id="UP001221597"/>
    </source>
</evidence>
<keyword evidence="3" id="KW-1185">Reference proteome</keyword>
<keyword evidence="1" id="KW-0812">Transmembrane</keyword>
<evidence type="ECO:0000313" key="2">
    <source>
        <dbReference type="EMBL" id="WFT73459.1"/>
    </source>
</evidence>
<proteinExistence type="predicted"/>
<organism evidence="2 3">
    <name type="scientific">Halobacillus naozhouensis</name>
    <dbReference type="NCBI Taxonomy" id="554880"/>
    <lineage>
        <taxon>Bacteria</taxon>
        <taxon>Bacillati</taxon>
        <taxon>Bacillota</taxon>
        <taxon>Bacilli</taxon>
        <taxon>Bacillales</taxon>
        <taxon>Bacillaceae</taxon>
        <taxon>Halobacillus</taxon>
    </lineage>
</organism>
<gene>
    <name evidence="2" type="ORF">P9989_13795</name>
</gene>
<feature type="transmembrane region" description="Helical" evidence="1">
    <location>
        <begin position="47"/>
        <end position="65"/>
    </location>
</feature>
<dbReference type="InterPro" id="IPR010718">
    <property type="entry name" value="DUF1294"/>
</dbReference>
<dbReference type="Pfam" id="PF06961">
    <property type="entry name" value="DUF1294"/>
    <property type="match status" value="1"/>
</dbReference>
<reference evidence="2 3" key="1">
    <citation type="submission" date="2023-04" db="EMBL/GenBank/DDBJ databases">
        <title>Genome sequence of Halobacillus naozhouensis KACC 21980.</title>
        <authorList>
            <person name="Kim S."/>
            <person name="Heo J."/>
            <person name="Kwon S.-W."/>
        </authorList>
    </citation>
    <scope>NUCLEOTIDE SEQUENCE [LARGE SCALE GENOMIC DNA]</scope>
    <source>
        <strain evidence="2 3">KCTC 13234</strain>
    </source>
</reference>
<feature type="transmembrane region" description="Helical" evidence="1">
    <location>
        <begin position="77"/>
        <end position="98"/>
    </location>
</feature>
<name>A0ABY8IVV7_9BACI</name>
<sequence>MDGGVMMAVSYWILFVFILSSTALFILMGYDKRKAKKGQWRVTEKRLWLFALMGGACGGVAGMRVFRHKLNYSRFRIGWSILAVIQLVGLLMLMWFYFP</sequence>
<accession>A0ABY8IVV7</accession>
<keyword evidence="1" id="KW-1133">Transmembrane helix</keyword>
<keyword evidence="1" id="KW-0472">Membrane</keyword>
<dbReference type="EMBL" id="CP121671">
    <property type="protein sequence ID" value="WFT73459.1"/>
    <property type="molecule type" value="Genomic_DNA"/>
</dbReference>
<feature type="transmembrane region" description="Helical" evidence="1">
    <location>
        <begin position="6"/>
        <end position="27"/>
    </location>
</feature>
<dbReference type="Proteomes" id="UP001221597">
    <property type="component" value="Chromosome"/>
</dbReference>
<evidence type="ECO:0000256" key="1">
    <source>
        <dbReference type="SAM" id="Phobius"/>
    </source>
</evidence>